<dbReference type="InParanoid" id="A0A317XV81"/>
<dbReference type="Proteomes" id="UP000246740">
    <property type="component" value="Unassembled WGS sequence"/>
</dbReference>
<feature type="signal peptide" evidence="2">
    <location>
        <begin position="1"/>
        <end position="32"/>
    </location>
</feature>
<feature type="compositionally biased region" description="Low complexity" evidence="1">
    <location>
        <begin position="84"/>
        <end position="95"/>
    </location>
</feature>
<name>A0A317XV81_9BASI</name>
<dbReference type="EMBL" id="KZ819189">
    <property type="protein sequence ID" value="PWZ02207.1"/>
    <property type="molecule type" value="Genomic_DNA"/>
</dbReference>
<feature type="region of interest" description="Disordered" evidence="1">
    <location>
        <begin position="49"/>
        <end position="95"/>
    </location>
</feature>
<evidence type="ECO:0000313" key="3">
    <source>
        <dbReference type="EMBL" id="PWZ02207.1"/>
    </source>
</evidence>
<organism evidence="3 4">
    <name type="scientific">Testicularia cyperi</name>
    <dbReference type="NCBI Taxonomy" id="1882483"/>
    <lineage>
        <taxon>Eukaryota</taxon>
        <taxon>Fungi</taxon>
        <taxon>Dikarya</taxon>
        <taxon>Basidiomycota</taxon>
        <taxon>Ustilaginomycotina</taxon>
        <taxon>Ustilaginomycetes</taxon>
        <taxon>Ustilaginales</taxon>
        <taxon>Anthracoideaceae</taxon>
        <taxon>Testicularia</taxon>
    </lineage>
</organism>
<evidence type="ECO:0000313" key="4">
    <source>
        <dbReference type="Proteomes" id="UP000246740"/>
    </source>
</evidence>
<keyword evidence="4" id="KW-1185">Reference proteome</keyword>
<protein>
    <submittedName>
        <fullName evidence="3">Uncharacterized protein</fullName>
    </submittedName>
</protein>
<feature type="region of interest" description="Disordered" evidence="1">
    <location>
        <begin position="154"/>
        <end position="218"/>
    </location>
</feature>
<accession>A0A317XV81</accession>
<evidence type="ECO:0000256" key="1">
    <source>
        <dbReference type="SAM" id="MobiDB-lite"/>
    </source>
</evidence>
<dbReference type="AlphaFoldDB" id="A0A317XV81"/>
<proteinExistence type="predicted"/>
<keyword evidence="2" id="KW-0732">Signal</keyword>
<feature type="compositionally biased region" description="Polar residues" evidence="1">
    <location>
        <begin position="154"/>
        <end position="170"/>
    </location>
</feature>
<sequence>MRRWGPRCGEGESLASGLWVLLLFAGWPPLLARGSAGDTAVWRFEPDAEDDATDAAGPESGRGSFSRSIHESTAPMPLGRSRARSQAAQSSQPAASSGIDALSALPAFRLEAMSPWPGIKRGAAAALIEIGGADAASAELGGVTRGLLRHLTQRQLSPQPQGGGTNSEDMSTACRRSSMLGAATRAAVSLSEPPEQQPPATARTPSLVDTVRFEESVC</sequence>
<gene>
    <name evidence="3" type="ORF">BCV70DRAFT_230358</name>
</gene>
<reference evidence="3 4" key="1">
    <citation type="journal article" date="2018" name="Mol. Biol. Evol.">
        <title>Broad Genomic Sampling Reveals a Smut Pathogenic Ancestry of the Fungal Clade Ustilaginomycotina.</title>
        <authorList>
            <person name="Kijpornyongpan T."/>
            <person name="Mondo S.J."/>
            <person name="Barry K."/>
            <person name="Sandor L."/>
            <person name="Lee J."/>
            <person name="Lipzen A."/>
            <person name="Pangilinan J."/>
            <person name="LaButti K."/>
            <person name="Hainaut M."/>
            <person name="Henrissat B."/>
            <person name="Grigoriev I.V."/>
            <person name="Spatafora J.W."/>
            <person name="Aime M.C."/>
        </authorList>
    </citation>
    <scope>NUCLEOTIDE SEQUENCE [LARGE SCALE GENOMIC DNA]</scope>
    <source>
        <strain evidence="3 4">MCA 3645</strain>
    </source>
</reference>
<feature type="chain" id="PRO_5016338018" evidence="2">
    <location>
        <begin position="33"/>
        <end position="218"/>
    </location>
</feature>
<evidence type="ECO:0000256" key="2">
    <source>
        <dbReference type="SAM" id="SignalP"/>
    </source>
</evidence>